<feature type="domain" description="U-box" evidence="12">
    <location>
        <begin position="931"/>
        <end position="1005"/>
    </location>
</feature>
<dbReference type="InterPro" id="IPR013083">
    <property type="entry name" value="Znf_RING/FYVE/PHD"/>
</dbReference>
<dbReference type="InterPro" id="IPR045132">
    <property type="entry name" value="UBE4"/>
</dbReference>
<dbReference type="Proteomes" id="UP001212411">
    <property type="component" value="Chromosome 2"/>
</dbReference>
<reference evidence="13 14" key="1">
    <citation type="journal article" date="2023" name="G3 (Bethesda)">
        <title>A high-quality reference genome for the fission yeast Schizosaccharomyces osmophilus.</title>
        <authorList>
            <person name="Jia G.S."/>
            <person name="Zhang W.C."/>
            <person name="Liang Y."/>
            <person name="Liu X.H."/>
            <person name="Rhind N."/>
            <person name="Pidoux A."/>
            <person name="Brysch-Herzberg M."/>
            <person name="Du L.L."/>
        </authorList>
    </citation>
    <scope>NUCLEOTIDE SEQUENCE [LARGE SCALE GENOMIC DNA]</scope>
    <source>
        <strain evidence="13 14">CBS 15793</strain>
    </source>
</reference>
<dbReference type="KEGG" id="som:SOMG_02704"/>
<feature type="compositionally biased region" description="Polar residues" evidence="11">
    <location>
        <begin position="62"/>
        <end position="75"/>
    </location>
</feature>
<dbReference type="GO" id="GO:0005634">
    <property type="term" value="C:nucleus"/>
    <property type="evidence" value="ECO:0007669"/>
    <property type="project" value="UniProtKB-SubCell"/>
</dbReference>
<evidence type="ECO:0000256" key="5">
    <source>
        <dbReference type="ARBA" id="ARBA00007434"/>
    </source>
</evidence>
<evidence type="ECO:0000256" key="6">
    <source>
        <dbReference type="ARBA" id="ARBA00012483"/>
    </source>
</evidence>
<keyword evidence="9" id="KW-0833">Ubl conjugation pathway</keyword>
<comment type="pathway">
    <text evidence="4">Protein modification; protein ubiquitination.</text>
</comment>
<dbReference type="PANTHER" id="PTHR13931">
    <property type="entry name" value="UBIQUITINATION FACTOR E4"/>
    <property type="match status" value="1"/>
</dbReference>
<dbReference type="GO" id="GO:0016874">
    <property type="term" value="F:ligase activity"/>
    <property type="evidence" value="ECO:0007669"/>
    <property type="project" value="UniProtKB-KW"/>
</dbReference>
<evidence type="ECO:0000256" key="7">
    <source>
        <dbReference type="ARBA" id="ARBA00022490"/>
    </source>
</evidence>
<dbReference type="FunFam" id="3.30.40.10:FF:000055">
    <property type="entry name" value="Ubiquitin conjugation factor e4 a"/>
    <property type="match status" value="1"/>
</dbReference>
<organism evidence="13 14">
    <name type="scientific">Schizosaccharomyces osmophilus</name>
    <dbReference type="NCBI Taxonomy" id="2545709"/>
    <lineage>
        <taxon>Eukaryota</taxon>
        <taxon>Fungi</taxon>
        <taxon>Dikarya</taxon>
        <taxon>Ascomycota</taxon>
        <taxon>Taphrinomycotina</taxon>
        <taxon>Schizosaccharomycetes</taxon>
        <taxon>Schizosaccharomycetales</taxon>
        <taxon>Schizosaccharomycetaceae</taxon>
        <taxon>Schizosaccharomyces</taxon>
    </lineage>
</organism>
<dbReference type="SUPFAM" id="SSF57850">
    <property type="entry name" value="RING/U-box"/>
    <property type="match status" value="1"/>
</dbReference>
<dbReference type="GO" id="GO:0005737">
    <property type="term" value="C:cytoplasm"/>
    <property type="evidence" value="ECO:0007669"/>
    <property type="project" value="UniProtKB-SubCell"/>
</dbReference>
<protein>
    <recommendedName>
        <fullName evidence="6">RING-type E3 ubiquitin transferase</fullName>
        <ecNumber evidence="6">2.3.2.27</ecNumber>
    </recommendedName>
</protein>
<dbReference type="CDD" id="cd16657">
    <property type="entry name" value="RING-Ubox_UBE4A"/>
    <property type="match status" value="1"/>
</dbReference>
<evidence type="ECO:0000259" key="12">
    <source>
        <dbReference type="PROSITE" id="PS51698"/>
    </source>
</evidence>
<dbReference type="GO" id="GO:0000151">
    <property type="term" value="C:ubiquitin ligase complex"/>
    <property type="evidence" value="ECO:0007669"/>
    <property type="project" value="InterPro"/>
</dbReference>
<dbReference type="GO" id="GO:0034450">
    <property type="term" value="F:ubiquitin-ubiquitin ligase activity"/>
    <property type="evidence" value="ECO:0007669"/>
    <property type="project" value="InterPro"/>
</dbReference>
<dbReference type="SMART" id="SM00504">
    <property type="entry name" value="Ubox"/>
    <property type="match status" value="1"/>
</dbReference>
<comment type="subcellular location">
    <subcellularLocation>
        <location evidence="3">Cytoplasm</location>
    </subcellularLocation>
    <subcellularLocation>
        <location evidence="2">Nucleus</location>
    </subcellularLocation>
</comment>
<dbReference type="Pfam" id="PF04564">
    <property type="entry name" value="U-box"/>
    <property type="match status" value="1"/>
</dbReference>
<keyword evidence="10" id="KW-0539">Nucleus</keyword>
<evidence type="ECO:0000256" key="11">
    <source>
        <dbReference type="SAM" id="MobiDB-lite"/>
    </source>
</evidence>
<dbReference type="GO" id="GO:0006511">
    <property type="term" value="P:ubiquitin-dependent protein catabolic process"/>
    <property type="evidence" value="ECO:0007669"/>
    <property type="project" value="InterPro"/>
</dbReference>
<evidence type="ECO:0000256" key="2">
    <source>
        <dbReference type="ARBA" id="ARBA00004123"/>
    </source>
</evidence>
<dbReference type="RefSeq" id="XP_056038343.1">
    <property type="nucleotide sequence ID" value="XM_056181495.1"/>
</dbReference>
<evidence type="ECO:0000256" key="4">
    <source>
        <dbReference type="ARBA" id="ARBA00004906"/>
    </source>
</evidence>
<evidence type="ECO:0000313" key="13">
    <source>
        <dbReference type="EMBL" id="WBW74100.1"/>
    </source>
</evidence>
<sequence length="1011" mass="116294">MSDLENIRLKRLAKLQRASSGDNVSDRSREVSEEHEPKKPNIKQDEDMPDAIRPPIEKKQVNTKPSRSSSPQPKTFSREEWVHVITSQTLNITLESEQNERYYLESFKKDLESEGHPCSFNEDNVDSALLTRLSTTGDDTFKYLLNSWNSIYNVLKRLPKDEHLQFKANYLTNLKYLLVSYAGITILLPDTFNCSTINFADLLTKSPGIPLEFIVDFVARYENEGLDEIFVPVLETLSVKISRMNVETFEMNVIQVLLQLVSLKPVAALVPQLPSWCPSTNPGELEYKTFLGRISSLTVFTQEVANRYFSNSKDRSMQDIASSISSLRVVVSSYQEQLFQIVSALIRTSQEIREKVLDFLAMVVNVNHKRQSLHVDQFNITSDACMLNLAYVLNRLSEPFLDIKFSKIDRVQSEYLRRRPRIDFKEETKLNADQKSSEEFYSRGFEGSNNFISDIFFINLSYHHFGINAAVKALEQTLVSIRDSEKLRERLEAEQAVNSNTFLARRLSAQIDHLYQRIDLDRSFVHCYEIMLTQSSETSRSYSFLNFVMAWLLRVANNAASDYPKEPLVLPFSETAPELFKNLPEYFIEAITDYVLSLFKTSSSALSTHPSEALCEFCVTLLTKSSYIKNPYLRAKLVEILFYGVQSQRGQPDVMIDVLSTSQVATKWLIPALMGFYIEIESTGQSTQFYDKFNIRFYICEVFRTIWKLPAYFGKLEQEQKTNLPFFVKFVALMLNDATYLLDEALLKLKDIHDLQEKVNEAINTGESNQTVQESQQNLVATERHASVYCQLGNETILMLRLFTSSIPKAFCALEIVERLAAMLNYNLQALCGPRCRNLKVRDPTKYKFDPKSLLSTILDVYLNLCNEDNFVEAVAHDGRSYSKEIFERALGIVRKHNLKSSFDIENISNFVNKVEKFRLEEENEEEDMGEAPDHFLDPLMFTIMKDPVILPRSGMSIDRSTIKAHLLSDNTDPFNRTPLTLEDVTPNNALREEIEAYMKALKEKRVKRSE</sequence>
<accession>A0AAE9WDB5</accession>
<evidence type="ECO:0000256" key="3">
    <source>
        <dbReference type="ARBA" id="ARBA00004496"/>
    </source>
</evidence>
<keyword evidence="7" id="KW-0963">Cytoplasm</keyword>
<evidence type="ECO:0000313" key="14">
    <source>
        <dbReference type="Proteomes" id="UP001212411"/>
    </source>
</evidence>
<keyword evidence="8" id="KW-0808">Transferase</keyword>
<evidence type="ECO:0000256" key="10">
    <source>
        <dbReference type="ARBA" id="ARBA00023242"/>
    </source>
</evidence>
<dbReference type="PROSITE" id="PS51698">
    <property type="entry name" value="U_BOX"/>
    <property type="match status" value="1"/>
</dbReference>
<evidence type="ECO:0000256" key="8">
    <source>
        <dbReference type="ARBA" id="ARBA00022679"/>
    </source>
</evidence>
<dbReference type="Gene3D" id="3.30.40.10">
    <property type="entry name" value="Zinc/RING finger domain, C3HC4 (zinc finger)"/>
    <property type="match status" value="1"/>
</dbReference>
<proteinExistence type="inferred from homology"/>
<comment type="similarity">
    <text evidence="5">Belongs to the ubiquitin conjugation factor E4 family.</text>
</comment>
<comment type="catalytic activity">
    <reaction evidence="1">
        <text>S-ubiquitinyl-[E2 ubiquitin-conjugating enzyme]-L-cysteine + [acceptor protein]-L-lysine = [E2 ubiquitin-conjugating enzyme]-L-cysteine + N(6)-ubiquitinyl-[acceptor protein]-L-lysine.</text>
        <dbReference type="EC" id="2.3.2.27"/>
    </reaction>
</comment>
<keyword evidence="13" id="KW-0436">Ligase</keyword>
<name>A0AAE9WDB5_9SCHI</name>
<dbReference type="PANTHER" id="PTHR13931:SF2">
    <property type="entry name" value="UBIQUITIN CONJUGATION FACTOR E4 B"/>
    <property type="match status" value="1"/>
</dbReference>
<evidence type="ECO:0000256" key="9">
    <source>
        <dbReference type="ARBA" id="ARBA00022786"/>
    </source>
</evidence>
<feature type="region of interest" description="Disordered" evidence="11">
    <location>
        <begin position="15"/>
        <end position="76"/>
    </location>
</feature>
<gene>
    <name evidence="13" type="primary">ufd2</name>
    <name evidence="13" type="ORF">SOMG_02704</name>
</gene>
<keyword evidence="14" id="KW-1185">Reference proteome</keyword>
<dbReference type="GeneID" id="80876184"/>
<evidence type="ECO:0000256" key="1">
    <source>
        <dbReference type="ARBA" id="ARBA00000900"/>
    </source>
</evidence>
<dbReference type="InterPro" id="IPR019474">
    <property type="entry name" value="Ub_conjug_fac_E4_core"/>
</dbReference>
<dbReference type="InterPro" id="IPR003613">
    <property type="entry name" value="Ubox_domain"/>
</dbReference>
<dbReference type="GO" id="GO:0000209">
    <property type="term" value="P:protein polyubiquitination"/>
    <property type="evidence" value="ECO:0007669"/>
    <property type="project" value="TreeGrafter"/>
</dbReference>
<dbReference type="EMBL" id="CP115612">
    <property type="protein sequence ID" value="WBW74100.1"/>
    <property type="molecule type" value="Genomic_DNA"/>
</dbReference>
<dbReference type="AlphaFoldDB" id="A0AAE9WDB5"/>
<dbReference type="GO" id="GO:0036503">
    <property type="term" value="P:ERAD pathway"/>
    <property type="evidence" value="ECO:0007669"/>
    <property type="project" value="InterPro"/>
</dbReference>
<feature type="compositionally biased region" description="Basic and acidic residues" evidence="11">
    <location>
        <begin position="24"/>
        <end position="46"/>
    </location>
</feature>
<dbReference type="Pfam" id="PF10408">
    <property type="entry name" value="Ufd2P_core"/>
    <property type="match status" value="1"/>
</dbReference>
<dbReference type="EC" id="2.3.2.27" evidence="6"/>